<evidence type="ECO:0000259" key="1">
    <source>
        <dbReference type="Pfam" id="PF02384"/>
    </source>
</evidence>
<dbReference type="GO" id="GO:0032259">
    <property type="term" value="P:methylation"/>
    <property type="evidence" value="ECO:0007669"/>
    <property type="project" value="UniProtKB-KW"/>
</dbReference>
<dbReference type="PANTHER" id="PTHR41313:SF1">
    <property type="entry name" value="DNA METHYLASE ADENINE-SPECIFIC DOMAIN-CONTAINING PROTEIN"/>
    <property type="match status" value="1"/>
</dbReference>
<sequence>MSVENINQLFGVLHDSTILIQEALEFSYLEALFETLQNLADGEVQQIDQRPSDEEAEQLREIYSNVNLQEFEAEDIRKAVQFAFIEGEKADQLQANYHMTPEAIAVLMGYFATKLVDQGHLADKADDTEITFFDATMGTGNLYAIIYNALKASGYKIQGFGYDNDDLMLSIADVSTRLQDIPASLYLGDSLQNLIVPPSDLIVGDLPLGYYPVDEVADTYSSAKNREEGQHAFVHYLMVEQGLRYLKPNGWGIYIVPSGLIQDENIKTLIEAIGEHGYFQALLSLPSNLFNNEKSRKAILLVQKAGDKAKQSENVLVGEIPDLKSKEELPKFLGAFENFLEKMK</sequence>
<protein>
    <submittedName>
        <fullName evidence="3">Class I SAM-dependent methyltransferase</fullName>
    </submittedName>
</protein>
<feature type="domain" description="DNA methylase adenine-specific" evidence="1">
    <location>
        <begin position="123"/>
        <end position="325"/>
    </location>
</feature>
<comment type="caution">
    <text evidence="3">The sequence shown here is derived from an EMBL/GenBank/DDBJ whole genome shotgun (WGS) entry which is preliminary data.</text>
</comment>
<feature type="domain" description="YtxK-like N-terminal helical" evidence="2">
    <location>
        <begin position="8"/>
        <end position="87"/>
    </location>
</feature>
<dbReference type="InterPro" id="IPR003356">
    <property type="entry name" value="DNA_methylase_A-5"/>
</dbReference>
<dbReference type="InterPro" id="IPR048375">
    <property type="entry name" value="YtxK-like_N"/>
</dbReference>
<reference evidence="4" key="1">
    <citation type="submission" date="2017-12" db="EMBL/GenBank/DDBJ databases">
        <title>FDA dAtabase for Regulatory Grade micrObial Sequences (FDA-ARGOS): Supporting development and validation of Infectious Disease Dx tests.</title>
        <authorList>
            <person name="Hoffmann M."/>
            <person name="Allard M."/>
            <person name="Evans P."/>
            <person name="Brown E."/>
            <person name="Tallon L."/>
            <person name="Sadzewicz L."/>
            <person name="Sengamalay N."/>
            <person name="Ott S."/>
            <person name="Godinez A."/>
            <person name="Nagaraj S."/>
            <person name="Vavikolanu K."/>
            <person name="Aluvathingal J."/>
            <person name="Nadendla S."/>
            <person name="Sichtig H."/>
        </authorList>
    </citation>
    <scope>NUCLEOTIDE SEQUENCE [LARGE SCALE GENOMIC DNA]</scope>
    <source>
        <strain evidence="4">FDAARGOS_249</strain>
    </source>
</reference>
<organism evidence="3 4">
    <name type="scientific">Aerococcus viridans</name>
    <dbReference type="NCBI Taxonomy" id="1377"/>
    <lineage>
        <taxon>Bacteria</taxon>
        <taxon>Bacillati</taxon>
        <taxon>Bacillota</taxon>
        <taxon>Bacilli</taxon>
        <taxon>Lactobacillales</taxon>
        <taxon>Aerococcaceae</taxon>
        <taxon>Aerococcus</taxon>
    </lineage>
</organism>
<dbReference type="Proteomes" id="UP000192813">
    <property type="component" value="Unassembled WGS sequence"/>
</dbReference>
<dbReference type="Gene3D" id="3.40.50.150">
    <property type="entry name" value="Vaccinia Virus protein VP39"/>
    <property type="match status" value="1"/>
</dbReference>
<dbReference type="InterPro" id="IPR029063">
    <property type="entry name" value="SAM-dependent_MTases_sf"/>
</dbReference>
<name>A0A2J9PLB1_9LACT</name>
<dbReference type="AlphaFoldDB" id="A0A2J9PLB1"/>
<proteinExistence type="predicted"/>
<dbReference type="RefSeq" id="WP_083067598.1">
    <property type="nucleotide sequence ID" value="NZ_NBTM02000001.1"/>
</dbReference>
<keyword evidence="3" id="KW-0808">Transferase</keyword>
<accession>A0A2J9PLB1</accession>
<dbReference type="SUPFAM" id="SSF53335">
    <property type="entry name" value="S-adenosyl-L-methionine-dependent methyltransferases"/>
    <property type="match status" value="1"/>
</dbReference>
<evidence type="ECO:0000313" key="4">
    <source>
        <dbReference type="Proteomes" id="UP000192813"/>
    </source>
</evidence>
<dbReference type="GO" id="GO:0008170">
    <property type="term" value="F:N-methyltransferase activity"/>
    <property type="evidence" value="ECO:0007669"/>
    <property type="project" value="InterPro"/>
</dbReference>
<dbReference type="InterPro" id="IPR052933">
    <property type="entry name" value="DNA_Protect_Modify"/>
</dbReference>
<evidence type="ECO:0000259" key="2">
    <source>
        <dbReference type="Pfam" id="PF21106"/>
    </source>
</evidence>
<dbReference type="EMBL" id="NBTM02000001">
    <property type="protein sequence ID" value="PNL90821.1"/>
    <property type="molecule type" value="Genomic_DNA"/>
</dbReference>
<evidence type="ECO:0000313" key="3">
    <source>
        <dbReference type="EMBL" id="PNL90821.1"/>
    </source>
</evidence>
<dbReference type="PANTHER" id="PTHR41313">
    <property type="entry name" value="ADENINE-SPECIFIC METHYLTRANSFERASE"/>
    <property type="match status" value="1"/>
</dbReference>
<dbReference type="Pfam" id="PF21106">
    <property type="entry name" value="YtxK_like"/>
    <property type="match status" value="1"/>
</dbReference>
<dbReference type="Pfam" id="PF02384">
    <property type="entry name" value="N6_Mtase"/>
    <property type="match status" value="1"/>
</dbReference>
<keyword evidence="3" id="KW-0489">Methyltransferase</keyword>
<dbReference type="Gene3D" id="1.10.150.470">
    <property type="match status" value="1"/>
</dbReference>
<gene>
    <name evidence="3" type="ORF">A6J77_000485</name>
</gene>
<dbReference type="GO" id="GO:0003677">
    <property type="term" value="F:DNA binding"/>
    <property type="evidence" value="ECO:0007669"/>
    <property type="project" value="InterPro"/>
</dbReference>